<dbReference type="EMBL" id="BK032636">
    <property type="protein sequence ID" value="DAF52450.1"/>
    <property type="molecule type" value="Genomic_DNA"/>
</dbReference>
<name>A0A8S5SPF2_9CAUD</name>
<proteinExistence type="predicted"/>
<protein>
    <submittedName>
        <fullName evidence="1">Uncharacterized protein</fullName>
    </submittedName>
</protein>
<reference evidence="1" key="1">
    <citation type="journal article" date="2021" name="Proc. Natl. Acad. Sci. U.S.A.">
        <title>A Catalog of Tens of Thousands of Viruses from Human Metagenomes Reveals Hidden Associations with Chronic Diseases.</title>
        <authorList>
            <person name="Tisza M.J."/>
            <person name="Buck C.B."/>
        </authorList>
    </citation>
    <scope>NUCLEOTIDE SEQUENCE</scope>
    <source>
        <strain evidence="1">CteZR38</strain>
    </source>
</reference>
<sequence>MITYDQQNKFYNQLLGIVEKMGGHISAHGNLHGIFLSVIVFHDSTYEKTRDIMNTLQELCGGEIQYHEYWVSKVIPHSQASLENIEESKVLEIIGELQDDEYYSVDDEYHDLEGGII</sequence>
<organism evidence="1">
    <name type="scientific">Siphoviridae sp. cteZR38</name>
    <dbReference type="NCBI Taxonomy" id="2827906"/>
    <lineage>
        <taxon>Viruses</taxon>
        <taxon>Duplodnaviria</taxon>
        <taxon>Heunggongvirae</taxon>
        <taxon>Uroviricota</taxon>
        <taxon>Caudoviricetes</taxon>
    </lineage>
</organism>
<evidence type="ECO:0000313" key="1">
    <source>
        <dbReference type="EMBL" id="DAF52450.1"/>
    </source>
</evidence>
<accession>A0A8S5SPF2</accession>